<comment type="caution">
    <text evidence="1">The sequence shown here is derived from an EMBL/GenBank/DDBJ whole genome shotgun (WGS) entry which is preliminary data.</text>
</comment>
<keyword evidence="2" id="KW-1185">Reference proteome</keyword>
<gene>
    <name evidence="1" type="ORF">JCM21714_2163</name>
</gene>
<evidence type="ECO:0000313" key="1">
    <source>
        <dbReference type="EMBL" id="GAE93124.1"/>
    </source>
</evidence>
<evidence type="ECO:0000313" key="2">
    <source>
        <dbReference type="Proteomes" id="UP000019102"/>
    </source>
</evidence>
<dbReference type="EMBL" id="BAVS01000009">
    <property type="protein sequence ID" value="GAE93124.1"/>
    <property type="molecule type" value="Genomic_DNA"/>
</dbReference>
<protein>
    <submittedName>
        <fullName evidence="1">Uncharacterized protein</fullName>
    </submittedName>
</protein>
<name>W4VK29_9BACI</name>
<dbReference type="STRING" id="1298598.JCM21714_2163"/>
<accession>W4VK29</accession>
<dbReference type="RefSeq" id="WP_035723230.1">
    <property type="nucleotide sequence ID" value="NZ_BAVS01000009.1"/>
</dbReference>
<reference evidence="1 2" key="1">
    <citation type="journal article" date="2014" name="Genome Announc.">
        <title>Draft Genome Sequence of the Boron-Tolerant and Moderately Halotolerant Bacterium Gracilibacillus boraciitolerans JCM 21714T.</title>
        <authorList>
            <person name="Ahmed I."/>
            <person name="Oshima K."/>
            <person name="Suda W."/>
            <person name="Kitamura K."/>
            <person name="Iida T."/>
            <person name="Ohmori Y."/>
            <person name="Fujiwara T."/>
            <person name="Hattori M."/>
            <person name="Ohkuma M."/>
        </authorList>
    </citation>
    <scope>NUCLEOTIDE SEQUENCE [LARGE SCALE GENOMIC DNA]</scope>
    <source>
        <strain evidence="1 2">JCM 21714</strain>
    </source>
</reference>
<organism evidence="1 2">
    <name type="scientific">Gracilibacillus boraciitolerans JCM 21714</name>
    <dbReference type="NCBI Taxonomy" id="1298598"/>
    <lineage>
        <taxon>Bacteria</taxon>
        <taxon>Bacillati</taxon>
        <taxon>Bacillota</taxon>
        <taxon>Bacilli</taxon>
        <taxon>Bacillales</taxon>
        <taxon>Bacillaceae</taxon>
        <taxon>Gracilibacillus</taxon>
    </lineage>
</organism>
<sequence length="206" mass="23814">MLMSFREIINSKGNVPINNEKIYGSNSEHSGPVLTFNKYAGTKDEAIQRFWRDIIGGCASARFHRPDNMYWGIGLSKDARIQLKSMSKLIEKFDIYQCDPNNNLLNNQKENEAYCIANIGQQYAVYFPNGGSTDLITWIYSEEVQLEWLNISESNWLKPEIVKVEWDKREIFWESDMSFTVQGRVPLQTPNLGSWIALITHYSSNK</sequence>
<dbReference type="Proteomes" id="UP000019102">
    <property type="component" value="Unassembled WGS sequence"/>
</dbReference>
<dbReference type="AlphaFoldDB" id="W4VK29"/>
<proteinExistence type="predicted"/>